<keyword evidence="4" id="KW-0067">ATP-binding</keyword>
<dbReference type="EMBL" id="QEAO01000034">
    <property type="protein sequence ID" value="TPX32123.1"/>
    <property type="molecule type" value="Genomic_DNA"/>
</dbReference>
<protein>
    <recommendedName>
        <fullName evidence="5">Tubulin--tyrosine ligase-like protein 9</fullName>
    </recommendedName>
</protein>
<dbReference type="PANTHER" id="PTHR12241">
    <property type="entry name" value="TUBULIN POLYGLUTAMYLASE"/>
    <property type="match status" value="1"/>
</dbReference>
<dbReference type="GO" id="GO:0005524">
    <property type="term" value="F:ATP binding"/>
    <property type="evidence" value="ECO:0007669"/>
    <property type="project" value="UniProtKB-KW"/>
</dbReference>
<dbReference type="GO" id="GO:0000226">
    <property type="term" value="P:microtubule cytoskeleton organization"/>
    <property type="evidence" value="ECO:0007669"/>
    <property type="project" value="TreeGrafter"/>
</dbReference>
<dbReference type="Pfam" id="PF03133">
    <property type="entry name" value="TTL"/>
    <property type="match status" value="1"/>
</dbReference>
<comment type="similarity">
    <text evidence="1">Belongs to the tubulin--tyrosine ligase family.</text>
</comment>
<dbReference type="InterPro" id="IPR004344">
    <property type="entry name" value="TTL/TTLL_fam"/>
</dbReference>
<evidence type="ECO:0000256" key="1">
    <source>
        <dbReference type="ARBA" id="ARBA00006820"/>
    </source>
</evidence>
<dbReference type="SUPFAM" id="SSF56059">
    <property type="entry name" value="Glutathione synthetase ATP-binding domain-like"/>
    <property type="match status" value="1"/>
</dbReference>
<dbReference type="PANTHER" id="PTHR12241:SF39">
    <property type="entry name" value="TUBULIN POLYGLUTAMYLASE TTLL9-RELATED"/>
    <property type="match status" value="1"/>
</dbReference>
<evidence type="ECO:0000256" key="4">
    <source>
        <dbReference type="ARBA" id="ARBA00022840"/>
    </source>
</evidence>
<feature type="compositionally biased region" description="Polar residues" evidence="6">
    <location>
        <begin position="21"/>
        <end position="33"/>
    </location>
</feature>
<keyword evidence="2" id="KW-0436">Ligase</keyword>
<gene>
    <name evidence="7" type="ORF">SmJEL517_g04708</name>
</gene>
<proteinExistence type="inferred from homology"/>
<dbReference type="Gene3D" id="3.30.470.20">
    <property type="entry name" value="ATP-grasp fold, B domain"/>
    <property type="match status" value="1"/>
</dbReference>
<accession>A0A507C3M7</accession>
<dbReference type="Proteomes" id="UP000319731">
    <property type="component" value="Unassembled WGS sequence"/>
</dbReference>
<sequence length="503" mass="57271">MSNLRDSSQSSRFSDRSSISTIPTDTMSSSQSINASVVRNTYSSAPSGPLCAPLRVREHENRDDGPRKDVIRFRSSLRNTICDVMRDRGWKETDSDTDWDFFWADVHWLHEFFDKSYFSEFQRLNHFRNHYELTRKDLLVKNLKRTLRAVEREHGAEAASKFDFVSQSFSLPSEHALFSEEFKRTPGAVWIMKPAGRAQGRGIFLINKLSQANGWKRAGADKKRITASSSSLASKRDGRDSKGSKSTTALDQEEEDGVEAYIVQRYIANPYLIGGKKFDIRAYVLVTSYTPLTAYLHRNGFCRFSNTQFSMNARDISNLYIHATNVAIQKTAPNYSPSKGCKWLLRSLKRYIGTHRGEEAAETLFSQMEQLVVRSLLSVQKVMINDKHCFELYGYDILVDDNLKPWLLEVNASPSLSAETPWDYDLKHAVLNDMFDIVDLEREHVSHKGPRTKVGGFDLIYNDGPVHREGSPGGHVSFLGCHCPIVEAPKSKRRKERWATGSN</sequence>
<dbReference type="GO" id="GO:0015631">
    <property type="term" value="F:tubulin binding"/>
    <property type="evidence" value="ECO:0007669"/>
    <property type="project" value="TreeGrafter"/>
</dbReference>
<evidence type="ECO:0000256" key="2">
    <source>
        <dbReference type="ARBA" id="ARBA00022598"/>
    </source>
</evidence>
<dbReference type="RefSeq" id="XP_031023385.1">
    <property type="nucleotide sequence ID" value="XM_031170636.1"/>
</dbReference>
<evidence type="ECO:0000256" key="5">
    <source>
        <dbReference type="ARBA" id="ARBA00030445"/>
    </source>
</evidence>
<evidence type="ECO:0000256" key="3">
    <source>
        <dbReference type="ARBA" id="ARBA00022741"/>
    </source>
</evidence>
<dbReference type="OrthoDB" id="202825at2759"/>
<name>A0A507C3M7_9FUNG</name>
<feature type="region of interest" description="Disordered" evidence="6">
    <location>
        <begin position="1"/>
        <end position="33"/>
    </location>
</feature>
<keyword evidence="3" id="KW-0547">Nucleotide-binding</keyword>
<evidence type="ECO:0000313" key="7">
    <source>
        <dbReference type="EMBL" id="TPX32123.1"/>
    </source>
</evidence>
<evidence type="ECO:0000256" key="6">
    <source>
        <dbReference type="SAM" id="MobiDB-lite"/>
    </source>
</evidence>
<dbReference type="GO" id="GO:0036064">
    <property type="term" value="C:ciliary basal body"/>
    <property type="evidence" value="ECO:0007669"/>
    <property type="project" value="TreeGrafter"/>
</dbReference>
<feature type="region of interest" description="Disordered" evidence="6">
    <location>
        <begin position="220"/>
        <end position="251"/>
    </location>
</feature>
<dbReference type="GO" id="GO:0070740">
    <property type="term" value="F:tubulin-glutamic acid ligase activity"/>
    <property type="evidence" value="ECO:0007669"/>
    <property type="project" value="TreeGrafter"/>
</dbReference>
<feature type="compositionally biased region" description="Low complexity" evidence="6">
    <location>
        <begin position="1"/>
        <end position="20"/>
    </location>
</feature>
<keyword evidence="8" id="KW-1185">Reference proteome</keyword>
<feature type="compositionally biased region" description="Basic and acidic residues" evidence="6">
    <location>
        <begin position="234"/>
        <end position="243"/>
    </location>
</feature>
<organism evidence="7 8">
    <name type="scientific">Synchytrium microbalum</name>
    <dbReference type="NCBI Taxonomy" id="1806994"/>
    <lineage>
        <taxon>Eukaryota</taxon>
        <taxon>Fungi</taxon>
        <taxon>Fungi incertae sedis</taxon>
        <taxon>Chytridiomycota</taxon>
        <taxon>Chytridiomycota incertae sedis</taxon>
        <taxon>Chytridiomycetes</taxon>
        <taxon>Synchytriales</taxon>
        <taxon>Synchytriaceae</taxon>
        <taxon>Synchytrium</taxon>
    </lineage>
</organism>
<dbReference type="PROSITE" id="PS51221">
    <property type="entry name" value="TTL"/>
    <property type="match status" value="1"/>
</dbReference>
<dbReference type="GeneID" id="42005933"/>
<evidence type="ECO:0000313" key="8">
    <source>
        <dbReference type="Proteomes" id="UP000319731"/>
    </source>
</evidence>
<comment type="caution">
    <text evidence="7">The sequence shown here is derived from an EMBL/GenBank/DDBJ whole genome shotgun (WGS) entry which is preliminary data.</text>
</comment>
<reference evidence="7 8" key="1">
    <citation type="journal article" date="2019" name="Sci. Rep.">
        <title>Comparative genomics of chytrid fungi reveal insights into the obligate biotrophic and pathogenic lifestyle of Synchytrium endobioticum.</title>
        <authorList>
            <person name="van de Vossenberg B.T.L.H."/>
            <person name="Warris S."/>
            <person name="Nguyen H.D.T."/>
            <person name="van Gent-Pelzer M.P.E."/>
            <person name="Joly D.L."/>
            <person name="van de Geest H.C."/>
            <person name="Bonants P.J.M."/>
            <person name="Smith D.S."/>
            <person name="Levesque C.A."/>
            <person name="van der Lee T.A.J."/>
        </authorList>
    </citation>
    <scope>NUCLEOTIDE SEQUENCE [LARGE SCALE GENOMIC DNA]</scope>
    <source>
        <strain evidence="7 8">JEL517</strain>
    </source>
</reference>
<dbReference type="AlphaFoldDB" id="A0A507C3M7"/>
<dbReference type="STRING" id="1806994.A0A507C3M7"/>